<evidence type="ECO:0000256" key="2">
    <source>
        <dbReference type="ARBA" id="ARBA00023125"/>
    </source>
</evidence>
<evidence type="ECO:0000256" key="3">
    <source>
        <dbReference type="ARBA" id="ARBA00023163"/>
    </source>
</evidence>
<dbReference type="InterPro" id="IPR029016">
    <property type="entry name" value="GAF-like_dom_sf"/>
</dbReference>
<dbReference type="CDD" id="cd06170">
    <property type="entry name" value="LuxR_C_like"/>
    <property type="match status" value="1"/>
</dbReference>
<dbReference type="STRING" id="490629.SAMN05216266_11756"/>
<dbReference type="InterPro" id="IPR036388">
    <property type="entry name" value="WH-like_DNA-bd_sf"/>
</dbReference>
<sequence length="386" mass="42498">MKSTLTPPRLGRGHRIPKVVLREIRAVTARARALFGGGPDPDVADDFVAAHEILAEIAERVGQRATAGHTGEVLNLFIEVSDVRERLRQAQLELRVRVHTQVQEALDRLQDARSVARLVERVPEAVCQLGFDRALFSEIRESVWIPQSCTVLGDPGWAAEILRIGRTESPVLDRTLVETEAVRRRRALLVADTQREVRGLACLVEAARMESYVVAPVLSDDGVLGLVHADRHVQRRQVDELDREVFGMFAQGLGIVFRRTVLVERVQSLRTEVDQFTMNIANTMDRILSTGLPAAPVIGDPVVPPPGPVPTRSFVESALTPRQLEVLRLLGDGKTNAGIATRLTISEDTAKSHVKHILRKLGAANRAEAVSLFLRTQQARGAPDSS</sequence>
<dbReference type="RefSeq" id="WP_245788638.1">
    <property type="nucleotide sequence ID" value="NZ_FOKG01000017.1"/>
</dbReference>
<evidence type="ECO:0000256" key="1">
    <source>
        <dbReference type="ARBA" id="ARBA00023015"/>
    </source>
</evidence>
<dbReference type="PROSITE" id="PS50043">
    <property type="entry name" value="HTH_LUXR_2"/>
    <property type="match status" value="1"/>
</dbReference>
<gene>
    <name evidence="5" type="ORF">SAMN05216266_11756</name>
</gene>
<dbReference type="Pfam" id="PF00196">
    <property type="entry name" value="GerE"/>
    <property type="match status" value="1"/>
</dbReference>
<keyword evidence="1" id="KW-0805">Transcription regulation</keyword>
<dbReference type="Pfam" id="PF13185">
    <property type="entry name" value="GAF_2"/>
    <property type="match status" value="1"/>
</dbReference>
<evidence type="ECO:0000313" key="6">
    <source>
        <dbReference type="Proteomes" id="UP000243799"/>
    </source>
</evidence>
<protein>
    <submittedName>
        <fullName evidence="5">GAF modulated transcriptional regulator, LuxR family</fullName>
    </submittedName>
</protein>
<dbReference type="PANTHER" id="PTHR44688:SF16">
    <property type="entry name" value="DNA-BINDING TRANSCRIPTIONAL ACTIVATOR DEVR_DOSR"/>
    <property type="match status" value="1"/>
</dbReference>
<dbReference type="GO" id="GO:0003677">
    <property type="term" value="F:DNA binding"/>
    <property type="evidence" value="ECO:0007669"/>
    <property type="project" value="UniProtKB-KW"/>
</dbReference>
<dbReference type="Gene3D" id="1.10.10.10">
    <property type="entry name" value="Winged helix-like DNA-binding domain superfamily/Winged helix DNA-binding domain"/>
    <property type="match status" value="1"/>
</dbReference>
<dbReference type="SUPFAM" id="SSF55781">
    <property type="entry name" value="GAF domain-like"/>
    <property type="match status" value="1"/>
</dbReference>
<dbReference type="Gene3D" id="3.30.450.40">
    <property type="match status" value="1"/>
</dbReference>
<dbReference type="Proteomes" id="UP000243799">
    <property type="component" value="Unassembled WGS sequence"/>
</dbReference>
<feature type="domain" description="HTH luxR-type" evidence="4">
    <location>
        <begin position="312"/>
        <end position="377"/>
    </location>
</feature>
<reference evidence="6" key="1">
    <citation type="submission" date="2016-10" db="EMBL/GenBank/DDBJ databases">
        <authorList>
            <person name="Varghese N."/>
            <person name="Submissions S."/>
        </authorList>
    </citation>
    <scope>NUCLEOTIDE SEQUENCE [LARGE SCALE GENOMIC DNA]</scope>
    <source>
        <strain evidence="6">CGMCC 4.3568</strain>
    </source>
</reference>
<dbReference type="AlphaFoldDB" id="A0A1I1BYD4"/>
<keyword evidence="3" id="KW-0804">Transcription</keyword>
<accession>A0A1I1BYD4</accession>
<proteinExistence type="predicted"/>
<organism evidence="5 6">
    <name type="scientific">Amycolatopsis marina</name>
    <dbReference type="NCBI Taxonomy" id="490629"/>
    <lineage>
        <taxon>Bacteria</taxon>
        <taxon>Bacillati</taxon>
        <taxon>Actinomycetota</taxon>
        <taxon>Actinomycetes</taxon>
        <taxon>Pseudonocardiales</taxon>
        <taxon>Pseudonocardiaceae</taxon>
        <taxon>Amycolatopsis</taxon>
    </lineage>
</organism>
<dbReference type="PRINTS" id="PR00038">
    <property type="entry name" value="HTHLUXR"/>
</dbReference>
<keyword evidence="2" id="KW-0238">DNA-binding</keyword>
<dbReference type="GO" id="GO:0006355">
    <property type="term" value="P:regulation of DNA-templated transcription"/>
    <property type="evidence" value="ECO:0007669"/>
    <property type="project" value="InterPro"/>
</dbReference>
<dbReference type="InterPro" id="IPR003018">
    <property type="entry name" value="GAF"/>
</dbReference>
<dbReference type="SUPFAM" id="SSF46894">
    <property type="entry name" value="C-terminal effector domain of the bipartite response regulators"/>
    <property type="match status" value="1"/>
</dbReference>
<dbReference type="InterPro" id="IPR000792">
    <property type="entry name" value="Tscrpt_reg_LuxR_C"/>
</dbReference>
<keyword evidence="6" id="KW-1185">Reference proteome</keyword>
<evidence type="ECO:0000313" key="5">
    <source>
        <dbReference type="EMBL" id="SFB53500.1"/>
    </source>
</evidence>
<dbReference type="EMBL" id="FOKG01000017">
    <property type="protein sequence ID" value="SFB53500.1"/>
    <property type="molecule type" value="Genomic_DNA"/>
</dbReference>
<dbReference type="PANTHER" id="PTHR44688">
    <property type="entry name" value="DNA-BINDING TRANSCRIPTIONAL ACTIVATOR DEVR_DOSR"/>
    <property type="match status" value="1"/>
</dbReference>
<dbReference type="InterPro" id="IPR016032">
    <property type="entry name" value="Sig_transdc_resp-reg_C-effctor"/>
</dbReference>
<dbReference type="SMART" id="SM00065">
    <property type="entry name" value="GAF"/>
    <property type="match status" value="1"/>
</dbReference>
<evidence type="ECO:0000259" key="4">
    <source>
        <dbReference type="PROSITE" id="PS50043"/>
    </source>
</evidence>
<dbReference type="SMART" id="SM00421">
    <property type="entry name" value="HTH_LUXR"/>
    <property type="match status" value="1"/>
</dbReference>
<name>A0A1I1BYD4_9PSEU</name>